<feature type="domain" description="BBS7 GAE" evidence="3">
    <location>
        <begin position="369"/>
        <end position="474"/>
    </location>
</feature>
<dbReference type="GO" id="GO:0060271">
    <property type="term" value="P:cilium assembly"/>
    <property type="evidence" value="ECO:0007669"/>
    <property type="project" value="TreeGrafter"/>
</dbReference>
<dbReference type="GO" id="GO:0008104">
    <property type="term" value="P:intracellular protein localization"/>
    <property type="evidence" value="ECO:0007669"/>
    <property type="project" value="TreeGrafter"/>
</dbReference>
<evidence type="ECO:0000256" key="1">
    <source>
        <dbReference type="SAM" id="Coils"/>
    </source>
</evidence>
<evidence type="ECO:0000313" key="6">
    <source>
        <dbReference type="EMBL" id="CAH1406799.1"/>
    </source>
</evidence>
<proteinExistence type="predicted"/>
<organism evidence="6 7">
    <name type="scientific">Nezara viridula</name>
    <name type="common">Southern green stink bug</name>
    <name type="synonym">Cimex viridulus</name>
    <dbReference type="NCBI Taxonomy" id="85310"/>
    <lineage>
        <taxon>Eukaryota</taxon>
        <taxon>Metazoa</taxon>
        <taxon>Ecdysozoa</taxon>
        <taxon>Arthropoda</taxon>
        <taxon>Hexapoda</taxon>
        <taxon>Insecta</taxon>
        <taxon>Pterygota</taxon>
        <taxon>Neoptera</taxon>
        <taxon>Paraneoptera</taxon>
        <taxon>Hemiptera</taxon>
        <taxon>Heteroptera</taxon>
        <taxon>Panheteroptera</taxon>
        <taxon>Pentatomomorpha</taxon>
        <taxon>Pentatomoidea</taxon>
        <taxon>Pentatomidae</taxon>
        <taxon>Pentatominae</taxon>
        <taxon>Nezara</taxon>
    </lineage>
</organism>
<dbReference type="GO" id="GO:0034464">
    <property type="term" value="C:BBSome"/>
    <property type="evidence" value="ECO:0007669"/>
    <property type="project" value="TreeGrafter"/>
</dbReference>
<dbReference type="EMBL" id="OV725083">
    <property type="protein sequence ID" value="CAH1406799.1"/>
    <property type="molecule type" value="Genomic_DNA"/>
</dbReference>
<feature type="coiled-coil region" evidence="1">
    <location>
        <begin position="324"/>
        <end position="358"/>
    </location>
</feature>
<keyword evidence="7" id="KW-1185">Reference proteome</keyword>
<dbReference type="Gene3D" id="2.130.10.10">
    <property type="entry name" value="YVTN repeat-like/Quinoprotein amine dehydrogenase"/>
    <property type="match status" value="1"/>
</dbReference>
<dbReference type="GO" id="GO:0043005">
    <property type="term" value="C:neuron projection"/>
    <property type="evidence" value="ECO:0007669"/>
    <property type="project" value="TreeGrafter"/>
</dbReference>
<dbReference type="InterPro" id="IPR036322">
    <property type="entry name" value="WD40_repeat_dom_sf"/>
</dbReference>
<dbReference type="InterPro" id="IPR056335">
    <property type="entry name" value="BBS7_hairpin"/>
</dbReference>
<dbReference type="AlphaFoldDB" id="A0A9P0HR61"/>
<dbReference type="Pfam" id="PF23360">
    <property type="entry name" value="BBS7_GAE"/>
    <property type="match status" value="1"/>
</dbReference>
<dbReference type="GO" id="GO:0036064">
    <property type="term" value="C:ciliary basal body"/>
    <property type="evidence" value="ECO:0007669"/>
    <property type="project" value="TreeGrafter"/>
</dbReference>
<evidence type="ECO:0000259" key="3">
    <source>
        <dbReference type="Pfam" id="PF23360"/>
    </source>
</evidence>
<name>A0A9P0HR61_NEZVI</name>
<dbReference type="GO" id="GO:0005930">
    <property type="term" value="C:axoneme"/>
    <property type="evidence" value="ECO:0007669"/>
    <property type="project" value="TreeGrafter"/>
</dbReference>
<evidence type="ECO:0008006" key="8">
    <source>
        <dbReference type="Google" id="ProtNLM"/>
    </source>
</evidence>
<dbReference type="Pfam" id="PF23349">
    <property type="entry name" value="BBS7_hp"/>
    <property type="match status" value="1"/>
</dbReference>
<accession>A0A9P0HR61</accession>
<dbReference type="PANTHER" id="PTHR16074:SF4">
    <property type="entry name" value="BARDET-BIEDL SYNDROME 7 PROTEIN"/>
    <property type="match status" value="1"/>
</dbReference>
<feature type="domain" description="BBS7 platform" evidence="4">
    <location>
        <begin position="484"/>
        <end position="584"/>
    </location>
</feature>
<evidence type="ECO:0000259" key="5">
    <source>
        <dbReference type="Pfam" id="PF23743"/>
    </source>
</evidence>
<evidence type="ECO:0000313" key="7">
    <source>
        <dbReference type="Proteomes" id="UP001152798"/>
    </source>
</evidence>
<reference evidence="6" key="1">
    <citation type="submission" date="2022-01" db="EMBL/GenBank/DDBJ databases">
        <authorList>
            <person name="King R."/>
        </authorList>
    </citation>
    <scope>NUCLEOTIDE SEQUENCE</scope>
</reference>
<sequence>MTAPRCMRLLPHLGLSKVAVGGQDGVLQVFSLKKHEIQFSFKTLPGDPISALQLGGTIGAPQDKIFVASKTEVRGFSKKGKLFLGLDTNMTEHIKSMQVSGIDLMVAGNHLFNHYRNCKDVNSYLSSDNINDLQVMSLDKNHRLVSVLACEDRLLRIIERSAMSQTFPLHSAPVVLSLLGDTGGEGGEGLVVAMENGDIGLVQVNRTMSDWKWLIQNTKKRDSVRCMCWYDLYKDGTKQLIVGRDDGSIQIYGEPLEGMGEAYIEKYNYVCNESITSIQAGTVGNPAFDEIVATTYTGWFFGLTTEVLEKQVNWENNNMNIKMAPEEKQKIEHLRVEIEEIERSLTKERERYQMTTSEDSIGMSTILNLAINDKMTFVKDDYAFILSLETEAPIDNVLLQSDINIKLLDVEKNSAVVSHSYCSPHSGNKLLATYRCQIDTSRLNLNLQYGNEFGMLNVYVTPHVKPKTTHLKTYILRRLGMLTRIHDTVDFVSFHVLRLKGTFTLAEMHSFVSVCLPQVPDKMPTTNKIMYCYESSFSGTQLKCQYIKGEAEFQSDDITIISNLKDFLTQQATRKKTHLEISFELNTECMKRVLSKMYPRMKEELEEQKQALLFEALKDIEQNEGENTMYLTPYCRSIIEKQTKMSANKTLNWNRLERIQEYIMNLLSDWFKFQQVNVKTKLAKLKENLNECTLEDIMTFFENTEYDRSVINSPTV</sequence>
<dbReference type="OrthoDB" id="414590at2759"/>
<dbReference type="Proteomes" id="UP001152798">
    <property type="component" value="Chromosome 7"/>
</dbReference>
<dbReference type="Pfam" id="PF23361">
    <property type="entry name" value="BBS7_pf"/>
    <property type="match status" value="1"/>
</dbReference>
<evidence type="ECO:0000259" key="4">
    <source>
        <dbReference type="Pfam" id="PF23361"/>
    </source>
</evidence>
<feature type="domain" description="BBS7 beta-propeller" evidence="5">
    <location>
        <begin position="7"/>
        <end position="305"/>
    </location>
</feature>
<dbReference type="PANTHER" id="PTHR16074">
    <property type="entry name" value="BARDET-BIEDL SYNDROME 7 PROTEIN"/>
    <property type="match status" value="1"/>
</dbReference>
<feature type="domain" description="BBS7 helical hairpin" evidence="2">
    <location>
        <begin position="588"/>
        <end position="701"/>
    </location>
</feature>
<dbReference type="GO" id="GO:0016020">
    <property type="term" value="C:membrane"/>
    <property type="evidence" value="ECO:0007669"/>
    <property type="project" value="TreeGrafter"/>
</dbReference>
<dbReference type="Pfam" id="PF23743">
    <property type="entry name" value="Beta-prop_BBS7"/>
    <property type="match status" value="1"/>
</dbReference>
<keyword evidence="1" id="KW-0175">Coiled coil</keyword>
<dbReference type="InterPro" id="IPR056333">
    <property type="entry name" value="BBS7_pf_dom"/>
</dbReference>
<dbReference type="SUPFAM" id="SSF50978">
    <property type="entry name" value="WD40 repeat-like"/>
    <property type="match status" value="1"/>
</dbReference>
<gene>
    <name evidence="6" type="ORF">NEZAVI_LOCUS14660</name>
</gene>
<dbReference type="InterPro" id="IPR056332">
    <property type="entry name" value="Beta-prop_BBS7"/>
</dbReference>
<protein>
    <recommendedName>
        <fullName evidence="8">Bardet-Biedl syndrome 7 protein homolog</fullName>
    </recommendedName>
</protein>
<dbReference type="InterPro" id="IPR015943">
    <property type="entry name" value="WD40/YVTN_repeat-like_dom_sf"/>
</dbReference>
<evidence type="ECO:0000259" key="2">
    <source>
        <dbReference type="Pfam" id="PF23349"/>
    </source>
</evidence>
<dbReference type="InterPro" id="IPR056334">
    <property type="entry name" value="BBS7_GAE_dom"/>
</dbReference>